<dbReference type="AlphaFoldDB" id="A0A6L2MFP9"/>
<feature type="region of interest" description="Disordered" evidence="1">
    <location>
        <begin position="554"/>
        <end position="579"/>
    </location>
</feature>
<gene>
    <name evidence="3" type="ORF">Tci_044115</name>
</gene>
<accession>A0A6L2MFP9</accession>
<keyword evidence="2" id="KW-0472">Membrane</keyword>
<protein>
    <submittedName>
        <fullName evidence="3">Leucine-rich repeat protein</fullName>
    </submittedName>
</protein>
<keyword evidence="2" id="KW-1133">Transmembrane helix</keyword>
<dbReference type="EMBL" id="BKCJ010006433">
    <property type="protein sequence ID" value="GEU72137.1"/>
    <property type="molecule type" value="Genomic_DNA"/>
</dbReference>
<evidence type="ECO:0000256" key="1">
    <source>
        <dbReference type="SAM" id="MobiDB-lite"/>
    </source>
</evidence>
<organism evidence="3">
    <name type="scientific">Tanacetum cinerariifolium</name>
    <name type="common">Dalmatian daisy</name>
    <name type="synonym">Chrysanthemum cinerariifolium</name>
    <dbReference type="NCBI Taxonomy" id="118510"/>
    <lineage>
        <taxon>Eukaryota</taxon>
        <taxon>Viridiplantae</taxon>
        <taxon>Streptophyta</taxon>
        <taxon>Embryophyta</taxon>
        <taxon>Tracheophyta</taxon>
        <taxon>Spermatophyta</taxon>
        <taxon>Magnoliopsida</taxon>
        <taxon>eudicotyledons</taxon>
        <taxon>Gunneridae</taxon>
        <taxon>Pentapetalae</taxon>
        <taxon>asterids</taxon>
        <taxon>campanulids</taxon>
        <taxon>Asterales</taxon>
        <taxon>Asteraceae</taxon>
        <taxon>Asteroideae</taxon>
        <taxon>Anthemideae</taxon>
        <taxon>Anthemidinae</taxon>
        <taxon>Tanacetum</taxon>
    </lineage>
</organism>
<feature type="transmembrane region" description="Helical" evidence="2">
    <location>
        <begin position="261"/>
        <end position="280"/>
    </location>
</feature>
<sequence length="712" mass="81819">MTIASAMSSMVSCAGVPVRSMIVLFWTIAICGLNSMMLNLARSRMMCCICLIDMHMEEQVMTSLTKCAALKERVGDWDWADMMVLYCRNAADEDSEFARRMGVLLEEKEAAYNERVYFIKELELCRVSMRRKEDRDKSFTLKACRFFLWEITKDLRVAREINALCARVTAIVDQREMFVDELDMLAGRHVPDKMADFMKQVQVEPIANIVPVPMILMSSSTNSPAPFFCGRGESDMKDMFFTEDVYYFNGELSVSFDVPSVAMALQLYLFLWLFIIVHAITHRRSDGSWLGVFCFQNIPDAYFQFLFSRTLVIMASHVKHTPYNRGCTCVERDCVDIHGYYNFEILNCAYAVHPAIILVSLHKPPDKLTLRNNIIGDPTFSSKSWGGNPRNVMVVKYLVGDVLWTHDCFFLKRACSWCLEREAVLIFFFTFPILPSPMSKSHLAKFLKACVPRCNGSNDQFFFSGAFFSGNVWRKSPPNTFIFPPNKTFGASIRSRDAMPEGATAKIIFPLDRIDSSNAMSYLCRLLADLKLVGNKMHKAFPLPVMELPLPEEVPTASEENPGDVATTGSASDGTGKKKRRTLTLTTDDIQKRKSYWKITRLGGSSASYQFFVDMLKHLEREDLNQLWRLVKESLSIRPATSDKEMELWVELKRLYEPDVEDQLWTHTHNIMHAPDEWKLYDSYEVHHVTFNDKEIFMLVEKDCHSEKDWQL</sequence>
<keyword evidence="2" id="KW-0812">Transmembrane</keyword>
<comment type="caution">
    <text evidence="3">The sequence shown here is derived from an EMBL/GenBank/DDBJ whole genome shotgun (WGS) entry which is preliminary data.</text>
</comment>
<evidence type="ECO:0000256" key="2">
    <source>
        <dbReference type="SAM" id="Phobius"/>
    </source>
</evidence>
<evidence type="ECO:0000313" key="3">
    <source>
        <dbReference type="EMBL" id="GEU72137.1"/>
    </source>
</evidence>
<reference evidence="3" key="1">
    <citation type="journal article" date="2019" name="Sci. Rep.">
        <title>Draft genome of Tanacetum cinerariifolium, the natural source of mosquito coil.</title>
        <authorList>
            <person name="Yamashiro T."/>
            <person name="Shiraishi A."/>
            <person name="Satake H."/>
            <person name="Nakayama K."/>
        </authorList>
    </citation>
    <scope>NUCLEOTIDE SEQUENCE</scope>
</reference>
<proteinExistence type="predicted"/>
<name>A0A6L2MFP9_TANCI</name>